<organism evidence="5 6">
    <name type="scientific">Haloferax gibbonsii</name>
    <dbReference type="NCBI Taxonomy" id="35746"/>
    <lineage>
        <taxon>Archaea</taxon>
        <taxon>Methanobacteriati</taxon>
        <taxon>Methanobacteriota</taxon>
        <taxon>Stenosarchaea group</taxon>
        <taxon>Halobacteria</taxon>
        <taxon>Halobacteriales</taxon>
        <taxon>Haloferacaceae</taxon>
        <taxon>Haloferax</taxon>
    </lineage>
</organism>
<dbReference type="EMBL" id="CP011947">
    <property type="protein sequence ID" value="AKU06644.1"/>
    <property type="molecule type" value="Genomic_DNA"/>
</dbReference>
<dbReference type="InterPro" id="IPR015797">
    <property type="entry name" value="NUDIX_hydrolase-like_dom_sf"/>
</dbReference>
<dbReference type="CDD" id="cd18880">
    <property type="entry name" value="NUDIX_ADPRase"/>
    <property type="match status" value="1"/>
</dbReference>
<accession>A0A0K1IQD7</accession>
<dbReference type="KEGG" id="hgi:ABY42_02385"/>
<sequence>MTRPRSAARGLVVRDGELLTIRYRTDGEDWYVAPGGGQQRGESLAETVRREVYEETGYEVAVGSLAFVRDFVPSTHYDDRGDDGHQVDHFFWCERVSEDPDDPTERDSVQVGVRWLPLDELGEVRFFPGPLGDRLRDGDPDEMGDGRDAVYLGDVD</sequence>
<feature type="compositionally biased region" description="Basic and acidic residues" evidence="3">
    <location>
        <begin position="133"/>
        <end position="148"/>
    </location>
</feature>
<dbReference type="PANTHER" id="PTHR43046:SF14">
    <property type="entry name" value="MUTT_NUDIX FAMILY PROTEIN"/>
    <property type="match status" value="1"/>
</dbReference>
<protein>
    <submittedName>
        <fullName evidence="5">DNA mismatch repair protein MutT</fullName>
    </submittedName>
</protein>
<dbReference type="PANTHER" id="PTHR43046">
    <property type="entry name" value="GDP-MANNOSE MANNOSYL HYDROLASE"/>
    <property type="match status" value="1"/>
</dbReference>
<name>A0A0K1IQD7_HALGI</name>
<proteinExistence type="predicted"/>
<evidence type="ECO:0000256" key="1">
    <source>
        <dbReference type="ARBA" id="ARBA00001946"/>
    </source>
</evidence>
<dbReference type="Gene3D" id="3.90.79.10">
    <property type="entry name" value="Nucleoside Triphosphate Pyrophosphohydrolase"/>
    <property type="match status" value="1"/>
</dbReference>
<feature type="domain" description="Nudix hydrolase" evidence="4">
    <location>
        <begin position="3"/>
        <end position="137"/>
    </location>
</feature>
<evidence type="ECO:0000313" key="6">
    <source>
        <dbReference type="Proteomes" id="UP000066124"/>
    </source>
</evidence>
<dbReference type="Pfam" id="PF00293">
    <property type="entry name" value="NUDIX"/>
    <property type="match status" value="1"/>
</dbReference>
<dbReference type="AlphaFoldDB" id="A0A0K1IQD7"/>
<dbReference type="InterPro" id="IPR020084">
    <property type="entry name" value="NUDIX_hydrolase_CS"/>
</dbReference>
<reference evidence="6" key="1">
    <citation type="journal article" date="2015" name="J. Biotechnol.">
        <title>Complete genome sequence of Haloferax gibbonsii strain ARA6, a potential producer of polyhydroxyalkanoates and halocins isolated from Araruama, Rio de Janeiro, Brasil.</title>
        <authorList>
            <person name="Pinto L.H."/>
            <person name="D'Alincourt Carvalho-Assef A.P."/>
            <person name="Vieira R.P."/>
            <person name="Clementino M.M."/>
            <person name="Albano R.M."/>
        </authorList>
    </citation>
    <scope>NUCLEOTIDE SEQUENCE [LARGE SCALE GENOMIC DNA]</scope>
    <source>
        <strain evidence="6">ARA6</strain>
    </source>
</reference>
<dbReference type="GeneID" id="25244772"/>
<evidence type="ECO:0000313" key="5">
    <source>
        <dbReference type="EMBL" id="AKU06644.1"/>
    </source>
</evidence>
<dbReference type="Proteomes" id="UP000066124">
    <property type="component" value="Chromosome"/>
</dbReference>
<dbReference type="RefSeq" id="WP_050458615.1">
    <property type="nucleotide sequence ID" value="NZ_CP011947.1"/>
</dbReference>
<gene>
    <name evidence="5" type="ORF">ABY42_02385</name>
</gene>
<feature type="region of interest" description="Disordered" evidence="3">
    <location>
        <begin position="129"/>
        <end position="156"/>
    </location>
</feature>
<dbReference type="PATRIC" id="fig|35746.4.peg.505"/>
<evidence type="ECO:0000259" key="4">
    <source>
        <dbReference type="PROSITE" id="PS51462"/>
    </source>
</evidence>
<dbReference type="SUPFAM" id="SSF55811">
    <property type="entry name" value="Nudix"/>
    <property type="match status" value="1"/>
</dbReference>
<dbReference type="GO" id="GO:0016787">
    <property type="term" value="F:hydrolase activity"/>
    <property type="evidence" value="ECO:0007669"/>
    <property type="project" value="UniProtKB-KW"/>
</dbReference>
<evidence type="ECO:0000256" key="2">
    <source>
        <dbReference type="ARBA" id="ARBA00022801"/>
    </source>
</evidence>
<dbReference type="InterPro" id="IPR000086">
    <property type="entry name" value="NUDIX_hydrolase_dom"/>
</dbReference>
<dbReference type="PROSITE" id="PS00893">
    <property type="entry name" value="NUDIX_BOX"/>
    <property type="match status" value="1"/>
</dbReference>
<keyword evidence="2" id="KW-0378">Hydrolase</keyword>
<comment type="cofactor">
    <cofactor evidence="1">
        <name>Mg(2+)</name>
        <dbReference type="ChEBI" id="CHEBI:18420"/>
    </cofactor>
</comment>
<dbReference type="PROSITE" id="PS51462">
    <property type="entry name" value="NUDIX"/>
    <property type="match status" value="1"/>
</dbReference>
<evidence type="ECO:0000256" key="3">
    <source>
        <dbReference type="SAM" id="MobiDB-lite"/>
    </source>
</evidence>